<evidence type="ECO:0000313" key="2">
    <source>
        <dbReference type="EMBL" id="USQ94201.1"/>
    </source>
</evidence>
<dbReference type="CDD" id="cd06433">
    <property type="entry name" value="GT_2_WfgS_like"/>
    <property type="match status" value="1"/>
</dbReference>
<dbReference type="Gene3D" id="3.90.550.10">
    <property type="entry name" value="Spore Coat Polysaccharide Biosynthesis Protein SpsA, Chain A"/>
    <property type="match status" value="1"/>
</dbReference>
<dbReference type="Proteomes" id="UP001057520">
    <property type="component" value="Chromosome"/>
</dbReference>
<evidence type="ECO:0000259" key="1">
    <source>
        <dbReference type="Pfam" id="PF00535"/>
    </source>
</evidence>
<protein>
    <submittedName>
        <fullName evidence="2">Glycosyltransferase</fullName>
    </submittedName>
</protein>
<dbReference type="PANTHER" id="PTHR22916">
    <property type="entry name" value="GLYCOSYLTRANSFERASE"/>
    <property type="match status" value="1"/>
</dbReference>
<gene>
    <name evidence="2" type="ORF">MZV50_16510</name>
</gene>
<dbReference type="Pfam" id="PF00535">
    <property type="entry name" value="Glycos_transf_2"/>
    <property type="match status" value="1"/>
</dbReference>
<organism evidence="2 3">
    <name type="scientific">Caulobacter segnis</name>
    <dbReference type="NCBI Taxonomy" id="88688"/>
    <lineage>
        <taxon>Bacteria</taxon>
        <taxon>Pseudomonadati</taxon>
        <taxon>Pseudomonadota</taxon>
        <taxon>Alphaproteobacteria</taxon>
        <taxon>Caulobacterales</taxon>
        <taxon>Caulobacteraceae</taxon>
        <taxon>Caulobacter</taxon>
    </lineage>
</organism>
<feature type="domain" description="Glycosyltransferase 2-like" evidence="1">
    <location>
        <begin position="7"/>
        <end position="179"/>
    </location>
</feature>
<dbReference type="SUPFAM" id="SSF53448">
    <property type="entry name" value="Nucleotide-diphospho-sugar transferases"/>
    <property type="match status" value="1"/>
</dbReference>
<accession>A0ABY4ZNC2</accession>
<reference evidence="2 3" key="1">
    <citation type="submission" date="2022-04" db="EMBL/GenBank/DDBJ databases">
        <title>Genome sequence of soybean root-associated Caulobacter segnis RL271.</title>
        <authorList>
            <person name="Longley R."/>
            <person name="Bonito G."/>
            <person name="Trigodet F."/>
            <person name="Crosson S."/>
            <person name="Fiebig A."/>
        </authorList>
    </citation>
    <scope>NUCLEOTIDE SEQUENCE [LARGE SCALE GENOMIC DNA]</scope>
    <source>
        <strain evidence="2 3">RL271</strain>
    </source>
</reference>
<dbReference type="EMBL" id="CP096040">
    <property type="protein sequence ID" value="USQ94201.1"/>
    <property type="molecule type" value="Genomic_DNA"/>
</dbReference>
<sequence>MSTPMVSIITVTYNNLEGIKRTLESIQSQTVRDFEWVVIDGASSDGTQTYLAEVEAPGFRWISEKDGGIYNAMNKGIAIALGKYAIFMNAGDQFASEQVIADFREAVGADRPALVYGDAMEQGKSGSFYKPARHPSRNAYVMFTHHQAIFYEMSILKAKGYDETYRFGSDWALTTRVLKDHPGNYLKIDKPICVFERGGVSQRDDHRKQINHEHWRIYRELGKLSLPTAAFYWLLKTQTNNVRRALPGLYDSIRYKKQLSSHD</sequence>
<name>A0ABY4ZNC2_9CAUL</name>
<proteinExistence type="predicted"/>
<dbReference type="InterPro" id="IPR029044">
    <property type="entry name" value="Nucleotide-diphossugar_trans"/>
</dbReference>
<keyword evidence="3" id="KW-1185">Reference proteome</keyword>
<dbReference type="InterPro" id="IPR001173">
    <property type="entry name" value="Glyco_trans_2-like"/>
</dbReference>
<evidence type="ECO:0000313" key="3">
    <source>
        <dbReference type="Proteomes" id="UP001057520"/>
    </source>
</evidence>
<dbReference type="PANTHER" id="PTHR22916:SF67">
    <property type="entry name" value="COLANIC ACID BIOSYNTHESIS GLYCOSYL TRANSFERASE WCAE-RELATED"/>
    <property type="match status" value="1"/>
</dbReference>